<protein>
    <submittedName>
        <fullName evidence="1">Uncharacterized protein</fullName>
    </submittedName>
</protein>
<reference evidence="1" key="1">
    <citation type="submission" date="2018-02" db="EMBL/GenBank/DDBJ databases">
        <title>Rhizophora mucronata_Transcriptome.</title>
        <authorList>
            <person name="Meera S.P."/>
            <person name="Sreeshan A."/>
            <person name="Augustine A."/>
        </authorList>
    </citation>
    <scope>NUCLEOTIDE SEQUENCE</scope>
    <source>
        <tissue evidence="1">Leaf</tissue>
    </source>
</reference>
<accession>A0A2P2KC08</accession>
<evidence type="ECO:0000313" key="1">
    <source>
        <dbReference type="EMBL" id="MBX03268.1"/>
    </source>
</evidence>
<sequence length="28" mass="3031">MTGSGSAIPFYSSTSYTPFESGARLLFR</sequence>
<dbReference type="EMBL" id="GGEC01022784">
    <property type="protein sequence ID" value="MBX03268.1"/>
    <property type="molecule type" value="Transcribed_RNA"/>
</dbReference>
<organism evidence="1">
    <name type="scientific">Rhizophora mucronata</name>
    <name type="common">Asiatic mangrove</name>
    <dbReference type="NCBI Taxonomy" id="61149"/>
    <lineage>
        <taxon>Eukaryota</taxon>
        <taxon>Viridiplantae</taxon>
        <taxon>Streptophyta</taxon>
        <taxon>Embryophyta</taxon>
        <taxon>Tracheophyta</taxon>
        <taxon>Spermatophyta</taxon>
        <taxon>Magnoliopsida</taxon>
        <taxon>eudicotyledons</taxon>
        <taxon>Gunneridae</taxon>
        <taxon>Pentapetalae</taxon>
        <taxon>rosids</taxon>
        <taxon>fabids</taxon>
        <taxon>Malpighiales</taxon>
        <taxon>Rhizophoraceae</taxon>
        <taxon>Rhizophora</taxon>
    </lineage>
</organism>
<name>A0A2P2KC08_RHIMU</name>
<proteinExistence type="predicted"/>
<dbReference type="AlphaFoldDB" id="A0A2P2KC08"/>